<evidence type="ECO:0000256" key="1">
    <source>
        <dbReference type="ARBA" id="ARBA00001231"/>
    </source>
</evidence>
<keyword evidence="6" id="KW-0732">Signal</keyword>
<dbReference type="Pfam" id="PF00933">
    <property type="entry name" value="Glyco_hydro_3"/>
    <property type="match status" value="1"/>
</dbReference>
<dbReference type="Gene3D" id="3.40.50.1700">
    <property type="entry name" value="Glycoside hydrolase family 3 C-terminal domain"/>
    <property type="match status" value="1"/>
</dbReference>
<gene>
    <name evidence="9" type="ORF">HH216_10785</name>
</gene>
<dbReference type="Gene3D" id="3.40.710.10">
    <property type="entry name" value="DD-peptidase/beta-lactamase superfamily"/>
    <property type="match status" value="1"/>
</dbReference>
<feature type="domain" description="Beta-lactamase-related" evidence="7">
    <location>
        <begin position="607"/>
        <end position="970"/>
    </location>
</feature>
<dbReference type="InterPro" id="IPR050226">
    <property type="entry name" value="NagZ_Beta-hexosaminidase"/>
</dbReference>
<dbReference type="SUPFAM" id="SSF56601">
    <property type="entry name" value="beta-lactamase/transpeptidase-like"/>
    <property type="match status" value="1"/>
</dbReference>
<protein>
    <recommendedName>
        <fullName evidence="3">beta-N-acetylhexosaminidase</fullName>
        <ecNumber evidence="3">3.2.1.52</ecNumber>
    </recommendedName>
</protein>
<dbReference type="AlphaFoldDB" id="A0A7L5DN00"/>
<comment type="similarity">
    <text evidence="2">Belongs to the glycosyl hydrolase 3 family.</text>
</comment>
<dbReference type="EMBL" id="CP051677">
    <property type="protein sequence ID" value="QJD78861.1"/>
    <property type="molecule type" value="Genomic_DNA"/>
</dbReference>
<dbReference type="GO" id="GO:0005975">
    <property type="term" value="P:carbohydrate metabolic process"/>
    <property type="evidence" value="ECO:0007669"/>
    <property type="project" value="InterPro"/>
</dbReference>
<dbReference type="PANTHER" id="PTHR30480:SF13">
    <property type="entry name" value="BETA-HEXOSAMINIDASE"/>
    <property type="match status" value="1"/>
</dbReference>
<evidence type="ECO:0000256" key="3">
    <source>
        <dbReference type="ARBA" id="ARBA00012663"/>
    </source>
</evidence>
<dbReference type="Proteomes" id="UP000501128">
    <property type="component" value="Chromosome"/>
</dbReference>
<dbReference type="InterPro" id="IPR036962">
    <property type="entry name" value="Glyco_hydro_3_N_sf"/>
</dbReference>
<evidence type="ECO:0000313" key="10">
    <source>
        <dbReference type="Proteomes" id="UP000501128"/>
    </source>
</evidence>
<accession>A0A7L5DN00</accession>
<name>A0A7L5DN00_9BACT</name>
<feature type="chain" id="PRO_5029448632" description="beta-N-acetylhexosaminidase" evidence="6">
    <location>
        <begin position="22"/>
        <end position="998"/>
    </location>
</feature>
<dbReference type="InterPro" id="IPR019800">
    <property type="entry name" value="Glyco_hydro_3_AS"/>
</dbReference>
<dbReference type="RefSeq" id="WP_169550828.1">
    <property type="nucleotide sequence ID" value="NZ_CP051677.1"/>
</dbReference>
<evidence type="ECO:0000256" key="4">
    <source>
        <dbReference type="ARBA" id="ARBA00022801"/>
    </source>
</evidence>
<dbReference type="InterPro" id="IPR036881">
    <property type="entry name" value="Glyco_hydro_3_C_sf"/>
</dbReference>
<sequence>MPRYRLFLATLLSLFSLTVVAQTNTPAFLRPNPRIDRWVDSVFTTLTPDERIGQLIMVAGYSNRTPAYEDSLVTLVRTYKLGGVVMFQGGPVRQAKLTNRLQALSTVPLLIAMDAEWGLAMRLDSTVRYPYQMTLGAMQGHDSLIYNMGASLAKQARRLGVHVNFAPSVDVNNNPGNPVINFRSFGENKYAVARKALAYMNGMQNNGLLTTIKHFPGHGDTDTDSHYDLPLIAKSRAEIDSLELYPFRQLMQAGASGVMIAHLNIPALDTTRNRPSTLSPAIVTSLLKDELGFKGLIFSDAMNMKGVTKYYPAGQADELGLEAGMDVLEFTYDVPAALQQIRLGIASGRLSQESLDARCRNVLRAKAWVGLDKYKPIVLDNLVKDLNPASSELLNRQLTEKSLTVLKNDRSILPLQRLDTLRIASVSVESNTITAFQKMAANYTKVDSFTMTSQTPDSVLTAIRDSLKQYNLLLVDVHLSNIRPPRYGTQPRTAALVSELVSTGKAVVTVFGNVYSLDKLTMPNDTVTGRSIEQAQAIVMPYQLTNYTEELAAQLIFGAIGVEGRLPVTVNQRFRAGDGLSIPSLNRIKYTIPEEVGIDGAYLTQQVDSLVSVGLEKRAFPGCVVEMAKDGKVIFQKAYGTHVYDASLGGDPTPDKLDDLFDLASVTKVSTSTPALMQLVDAGKFNIDGKMSDYLPSYKKSNKADIVWRDVLTHQARLKAWIPFWQTTKNPDGTWKPKTFQNERTNRYSIVVTDSLFEFKNYPQTIFEQIRDSPLNAKKEYVYSDLSFYLYPQIVKRLTKTPFEDYLKTNIYQPLGAYTLTYNPMRYYSRDRIVPTEYDSLFRKTLIWGRVHDEGAAMLDGLSGHAGLFGTANDLMKLIELYRRGGTYAGKQYITKKTLDEFTRYQFPELGNRRGLGFEKPSFTYTGNAPRSASKNSFGHSGFTGTFVWVEPDQNLSYVFLSNRVYPTRNNNLISTLNTRTYVAEALYRATKRGLRPE</sequence>
<evidence type="ECO:0000256" key="5">
    <source>
        <dbReference type="ARBA" id="ARBA00023295"/>
    </source>
</evidence>
<keyword evidence="5" id="KW-0326">Glycosidase</keyword>
<evidence type="ECO:0000256" key="6">
    <source>
        <dbReference type="SAM" id="SignalP"/>
    </source>
</evidence>
<dbReference type="InterPro" id="IPR001764">
    <property type="entry name" value="Glyco_hydro_3_N"/>
</dbReference>
<organism evidence="9 10">
    <name type="scientific">Spirosoma rhododendri</name>
    <dbReference type="NCBI Taxonomy" id="2728024"/>
    <lineage>
        <taxon>Bacteria</taxon>
        <taxon>Pseudomonadati</taxon>
        <taxon>Bacteroidota</taxon>
        <taxon>Cytophagia</taxon>
        <taxon>Cytophagales</taxon>
        <taxon>Cytophagaceae</taxon>
        <taxon>Spirosoma</taxon>
    </lineage>
</organism>
<dbReference type="GO" id="GO:0004563">
    <property type="term" value="F:beta-N-acetylhexosaminidase activity"/>
    <property type="evidence" value="ECO:0007669"/>
    <property type="project" value="UniProtKB-EC"/>
</dbReference>
<dbReference type="SUPFAM" id="SSF51445">
    <property type="entry name" value="(Trans)glycosidases"/>
    <property type="match status" value="1"/>
</dbReference>
<proteinExistence type="inferred from homology"/>
<feature type="domain" description="Glycoside hydrolase family 3 N-terminal" evidence="8">
    <location>
        <begin position="49"/>
        <end position="364"/>
    </location>
</feature>
<evidence type="ECO:0000256" key="2">
    <source>
        <dbReference type="ARBA" id="ARBA00005336"/>
    </source>
</evidence>
<dbReference type="EC" id="3.2.1.52" evidence="3"/>
<dbReference type="GO" id="GO:0009254">
    <property type="term" value="P:peptidoglycan turnover"/>
    <property type="evidence" value="ECO:0007669"/>
    <property type="project" value="TreeGrafter"/>
</dbReference>
<evidence type="ECO:0000259" key="8">
    <source>
        <dbReference type="Pfam" id="PF00933"/>
    </source>
</evidence>
<dbReference type="SUPFAM" id="SSF52279">
    <property type="entry name" value="Beta-D-glucan exohydrolase, C-terminal domain"/>
    <property type="match status" value="1"/>
</dbReference>
<dbReference type="PANTHER" id="PTHR30480">
    <property type="entry name" value="BETA-HEXOSAMINIDASE-RELATED"/>
    <property type="match status" value="1"/>
</dbReference>
<comment type="catalytic activity">
    <reaction evidence="1">
        <text>Hydrolysis of terminal non-reducing N-acetyl-D-hexosamine residues in N-acetyl-beta-D-hexosaminides.</text>
        <dbReference type="EC" id="3.2.1.52"/>
    </reaction>
</comment>
<evidence type="ECO:0000313" key="9">
    <source>
        <dbReference type="EMBL" id="QJD78861.1"/>
    </source>
</evidence>
<dbReference type="InterPro" id="IPR012338">
    <property type="entry name" value="Beta-lactam/transpept-like"/>
</dbReference>
<dbReference type="Pfam" id="PF00144">
    <property type="entry name" value="Beta-lactamase"/>
    <property type="match status" value="1"/>
</dbReference>
<dbReference type="Gene3D" id="3.20.20.300">
    <property type="entry name" value="Glycoside hydrolase, family 3, N-terminal domain"/>
    <property type="match status" value="1"/>
</dbReference>
<dbReference type="PROSITE" id="PS00775">
    <property type="entry name" value="GLYCOSYL_HYDROL_F3"/>
    <property type="match status" value="1"/>
</dbReference>
<keyword evidence="4 9" id="KW-0378">Hydrolase</keyword>
<reference evidence="9 10" key="1">
    <citation type="submission" date="2020-04" db="EMBL/GenBank/DDBJ databases">
        <title>Genome sequencing of novel species.</title>
        <authorList>
            <person name="Heo J."/>
            <person name="Kim S.-J."/>
            <person name="Kim J.-S."/>
            <person name="Hong S.-B."/>
            <person name="Kwon S.-W."/>
        </authorList>
    </citation>
    <scope>NUCLEOTIDE SEQUENCE [LARGE SCALE GENOMIC DNA]</scope>
    <source>
        <strain evidence="9 10">CJU-R4</strain>
    </source>
</reference>
<dbReference type="InterPro" id="IPR001466">
    <property type="entry name" value="Beta-lactam-related"/>
</dbReference>
<dbReference type="InterPro" id="IPR017853">
    <property type="entry name" value="GH"/>
</dbReference>
<dbReference type="KEGG" id="srho:HH216_10785"/>
<evidence type="ECO:0000259" key="7">
    <source>
        <dbReference type="Pfam" id="PF00144"/>
    </source>
</evidence>
<feature type="signal peptide" evidence="6">
    <location>
        <begin position="1"/>
        <end position="21"/>
    </location>
</feature>
<keyword evidence="10" id="KW-1185">Reference proteome</keyword>